<gene>
    <name evidence="2" type="ORF">QE152_g39326</name>
</gene>
<keyword evidence="2" id="KW-0863">Zinc-finger</keyword>
<comment type="caution">
    <text evidence="2">The sequence shown here is derived from an EMBL/GenBank/DDBJ whole genome shotgun (WGS) entry which is preliminary data.</text>
</comment>
<evidence type="ECO:0000313" key="2">
    <source>
        <dbReference type="EMBL" id="KAK9680141.1"/>
    </source>
</evidence>
<organism evidence="2 3">
    <name type="scientific">Popillia japonica</name>
    <name type="common">Japanese beetle</name>
    <dbReference type="NCBI Taxonomy" id="7064"/>
    <lineage>
        <taxon>Eukaryota</taxon>
        <taxon>Metazoa</taxon>
        <taxon>Ecdysozoa</taxon>
        <taxon>Arthropoda</taxon>
        <taxon>Hexapoda</taxon>
        <taxon>Insecta</taxon>
        <taxon>Pterygota</taxon>
        <taxon>Neoptera</taxon>
        <taxon>Endopterygota</taxon>
        <taxon>Coleoptera</taxon>
        <taxon>Polyphaga</taxon>
        <taxon>Scarabaeiformia</taxon>
        <taxon>Scarabaeidae</taxon>
        <taxon>Rutelinae</taxon>
        <taxon>Popillia</taxon>
    </lineage>
</organism>
<dbReference type="Proteomes" id="UP001458880">
    <property type="component" value="Unassembled WGS sequence"/>
</dbReference>
<evidence type="ECO:0000313" key="3">
    <source>
        <dbReference type="Proteomes" id="UP001458880"/>
    </source>
</evidence>
<feature type="domain" description="SPIN-DOC-like zinc-finger" evidence="1">
    <location>
        <begin position="15"/>
        <end position="58"/>
    </location>
</feature>
<dbReference type="AlphaFoldDB" id="A0AAW1HUW9"/>
<dbReference type="PANTHER" id="PTHR45913">
    <property type="entry name" value="EPM2A-INTERACTING PROTEIN 1"/>
    <property type="match status" value="1"/>
</dbReference>
<dbReference type="GO" id="GO:0008270">
    <property type="term" value="F:zinc ion binding"/>
    <property type="evidence" value="ECO:0007669"/>
    <property type="project" value="UniProtKB-KW"/>
</dbReference>
<accession>A0AAW1HUW9</accession>
<name>A0AAW1HUW9_POPJA</name>
<dbReference type="EMBL" id="JASPKY010000928">
    <property type="protein sequence ID" value="KAK9680141.1"/>
    <property type="molecule type" value="Genomic_DNA"/>
</dbReference>
<protein>
    <submittedName>
        <fullName evidence="2">Spin-doc zinc-finger</fullName>
    </submittedName>
</protein>
<sequence>MGSKPKKSKTYRFNEEWEIDYLFTMVNDKCCCLICLSSIAIAKKGNLERHFLALHNKYQTDYPSNSELRKRKIRDLKTQLTNQQNIFTKPILKSQRTRGVDIFNGFKSLLNEKKYLFLN</sequence>
<keyword evidence="2" id="KW-0479">Metal-binding</keyword>
<proteinExistence type="predicted"/>
<keyword evidence="3" id="KW-1185">Reference proteome</keyword>
<dbReference type="PANTHER" id="PTHR45913:SF21">
    <property type="entry name" value="DUF4371 DOMAIN-CONTAINING PROTEIN"/>
    <property type="match status" value="1"/>
</dbReference>
<dbReference type="InterPro" id="IPR040647">
    <property type="entry name" value="SPIN-DOC_Znf-C2H2"/>
</dbReference>
<evidence type="ECO:0000259" key="1">
    <source>
        <dbReference type="Pfam" id="PF18658"/>
    </source>
</evidence>
<keyword evidence="2" id="KW-0862">Zinc</keyword>
<reference evidence="2 3" key="1">
    <citation type="journal article" date="2024" name="BMC Genomics">
        <title>De novo assembly and annotation of Popillia japonica's genome with initial clues to its potential as an invasive pest.</title>
        <authorList>
            <person name="Cucini C."/>
            <person name="Boschi S."/>
            <person name="Funari R."/>
            <person name="Cardaioli E."/>
            <person name="Iannotti N."/>
            <person name="Marturano G."/>
            <person name="Paoli F."/>
            <person name="Bruttini M."/>
            <person name="Carapelli A."/>
            <person name="Frati F."/>
            <person name="Nardi F."/>
        </authorList>
    </citation>
    <scope>NUCLEOTIDE SEQUENCE [LARGE SCALE GENOMIC DNA]</scope>
    <source>
        <strain evidence="2">DMR45628</strain>
    </source>
</reference>
<dbReference type="Pfam" id="PF18658">
    <property type="entry name" value="zf-C2H2_12"/>
    <property type="match status" value="1"/>
</dbReference>